<dbReference type="EMBL" id="CP043505">
    <property type="protein sequence ID" value="QEO14165.1"/>
    <property type="molecule type" value="Genomic_DNA"/>
</dbReference>
<dbReference type="RefSeq" id="WP_149160186.1">
    <property type="nucleotide sequence ID" value="NZ_CP043505.1"/>
</dbReference>
<organism evidence="1 2">
    <name type="scientific">Agromyces intestinalis</name>
    <dbReference type="NCBI Taxonomy" id="2592652"/>
    <lineage>
        <taxon>Bacteria</taxon>
        <taxon>Bacillati</taxon>
        <taxon>Actinomycetota</taxon>
        <taxon>Actinomycetes</taxon>
        <taxon>Micrococcales</taxon>
        <taxon>Microbacteriaceae</taxon>
        <taxon>Agromyces</taxon>
    </lineage>
</organism>
<evidence type="ECO:0000313" key="2">
    <source>
        <dbReference type="Proteomes" id="UP000324678"/>
    </source>
</evidence>
<gene>
    <name evidence="1" type="ORF">FLP10_06840</name>
</gene>
<dbReference type="Gene3D" id="3.40.50.2000">
    <property type="entry name" value="Glycogen Phosphorylase B"/>
    <property type="match status" value="2"/>
</dbReference>
<keyword evidence="1" id="KW-0808">Transferase</keyword>
<accession>A0A5C1YF61</accession>
<name>A0A5C1YF61_9MICO</name>
<evidence type="ECO:0000313" key="1">
    <source>
        <dbReference type="EMBL" id="QEO14165.1"/>
    </source>
</evidence>
<dbReference type="KEGG" id="ail:FLP10_06840"/>
<dbReference type="OrthoDB" id="9771846at2"/>
<dbReference type="GO" id="GO:0016740">
    <property type="term" value="F:transferase activity"/>
    <property type="evidence" value="ECO:0007669"/>
    <property type="project" value="UniProtKB-KW"/>
</dbReference>
<sequence>MSENATAVRAASIAGAGAPITVLHSLAPPDGTTKYVDQVTSGAPAEVQVRHFSWSAALRDRYDVLHLHWPELLLRARTPALRFGKRQAMRMLLRRAARTGTPIVRTLHNVATHESGTAAERRLLSAIDRRTDLFVRLNPSTPAPPDARPDAVAVDIPHGHYRDRFAAHPRSRTVPGRLLYFGIIRPYKGVERLLEVYDELRPAGTELRLVGNPSPELRARVEAAVAASDRVSARLAFVDDDELVREVTAAQLVVLPYAEMHNSGVLLVALSLGRRVLVPRSPANEAIAAEVGPGWIIQYDGAFDAAALELGLAALRAAGPADSPGEPDLAGRDWDEIGRRHAAAYRALLERKRAG</sequence>
<keyword evidence="2" id="KW-1185">Reference proteome</keyword>
<dbReference type="Proteomes" id="UP000324678">
    <property type="component" value="Chromosome"/>
</dbReference>
<dbReference type="SUPFAM" id="SSF53756">
    <property type="entry name" value="UDP-Glycosyltransferase/glycogen phosphorylase"/>
    <property type="match status" value="1"/>
</dbReference>
<dbReference type="AlphaFoldDB" id="A0A5C1YF61"/>
<dbReference type="Pfam" id="PF13692">
    <property type="entry name" value="Glyco_trans_1_4"/>
    <property type="match status" value="1"/>
</dbReference>
<reference evidence="1 2" key="1">
    <citation type="submission" date="2019-09" db="EMBL/GenBank/DDBJ databases">
        <title>Genome sequencing of strain KACC 19306.</title>
        <authorList>
            <person name="Heo J."/>
            <person name="Kim S.-J."/>
            <person name="Kim J.-S."/>
            <person name="Hong S.-B."/>
            <person name="Kwon S.-W."/>
        </authorList>
    </citation>
    <scope>NUCLEOTIDE SEQUENCE [LARGE SCALE GENOMIC DNA]</scope>
    <source>
        <strain evidence="1 2">KACC 19306</strain>
    </source>
</reference>
<protein>
    <submittedName>
        <fullName evidence="1">Glycosyltransferase</fullName>
    </submittedName>
</protein>
<proteinExistence type="predicted"/>